<dbReference type="Pfam" id="PF00005">
    <property type="entry name" value="ABC_tran"/>
    <property type="match status" value="2"/>
</dbReference>
<evidence type="ECO:0000259" key="12">
    <source>
        <dbReference type="PROSITE" id="PS50893"/>
    </source>
</evidence>
<keyword evidence="10" id="KW-1278">Translocase</keyword>
<evidence type="ECO:0000256" key="5">
    <source>
        <dbReference type="ARBA" id="ARBA00022475"/>
    </source>
</evidence>
<dbReference type="InterPro" id="IPR017871">
    <property type="entry name" value="ABC_transporter-like_CS"/>
</dbReference>
<dbReference type="CDD" id="cd03215">
    <property type="entry name" value="ABC_Carb_Monos_II"/>
    <property type="match status" value="1"/>
</dbReference>
<dbReference type="CDD" id="cd03216">
    <property type="entry name" value="ABC_Carb_Monos_I"/>
    <property type="match status" value="1"/>
</dbReference>
<dbReference type="PROSITE" id="PS00211">
    <property type="entry name" value="ABC_TRANSPORTER_1"/>
    <property type="match status" value="1"/>
</dbReference>
<dbReference type="InterPro" id="IPR003439">
    <property type="entry name" value="ABC_transporter-like_ATP-bd"/>
</dbReference>
<dbReference type="SMART" id="SM00382">
    <property type="entry name" value="AAA"/>
    <property type="match status" value="2"/>
</dbReference>
<evidence type="ECO:0000256" key="2">
    <source>
        <dbReference type="ARBA" id="ARBA00004533"/>
    </source>
</evidence>
<keyword evidence="7" id="KW-0677">Repeat</keyword>
<dbReference type="FunFam" id="3.40.50.300:FF:000127">
    <property type="entry name" value="Ribose import ATP-binding protein RbsA"/>
    <property type="match status" value="1"/>
</dbReference>
<comment type="similarity">
    <text evidence="3">Belongs to the ABC transporter superfamily.</text>
</comment>
<dbReference type="InterPro" id="IPR027417">
    <property type="entry name" value="P-loop_NTPase"/>
</dbReference>
<keyword evidence="4" id="KW-0813">Transport</keyword>
<dbReference type="PROSITE" id="PS50893">
    <property type="entry name" value="ABC_TRANSPORTER_2"/>
    <property type="match status" value="2"/>
</dbReference>
<keyword evidence="5" id="KW-1003">Cell membrane</keyword>
<protein>
    <submittedName>
        <fullName evidence="13">Sugar ABC transporter ATP-binding protein</fullName>
    </submittedName>
</protein>
<dbReference type="EMBL" id="JBBHKQ010000003">
    <property type="protein sequence ID" value="MEJ5903004.1"/>
    <property type="molecule type" value="Genomic_DNA"/>
</dbReference>
<evidence type="ECO:0000256" key="6">
    <source>
        <dbReference type="ARBA" id="ARBA00022597"/>
    </source>
</evidence>
<dbReference type="AlphaFoldDB" id="A0ABD5K1X2"/>
<feature type="domain" description="ABC transporter" evidence="12">
    <location>
        <begin position="3"/>
        <end position="239"/>
    </location>
</feature>
<comment type="caution">
    <text evidence="13">The sequence shown here is derived from an EMBL/GenBank/DDBJ whole genome shotgun (WGS) entry which is preliminary data.</text>
</comment>
<comment type="subcellular location">
    <subcellularLocation>
        <location evidence="2">Cell inner membrane</location>
    </subcellularLocation>
    <subcellularLocation>
        <location evidence="1">Cell membrane</location>
        <topology evidence="1">Peripheral membrane protein</topology>
    </subcellularLocation>
</comment>
<evidence type="ECO:0000313" key="13">
    <source>
        <dbReference type="EMBL" id="MEJ5903004.1"/>
    </source>
</evidence>
<organism evidence="13 14">
    <name type="scientific">Ochrobactrum teleogrylli</name>
    <dbReference type="NCBI Taxonomy" id="2479765"/>
    <lineage>
        <taxon>Bacteria</taxon>
        <taxon>Pseudomonadati</taxon>
        <taxon>Pseudomonadota</taxon>
        <taxon>Alphaproteobacteria</taxon>
        <taxon>Hyphomicrobiales</taxon>
        <taxon>Brucellaceae</taxon>
        <taxon>Brucella/Ochrobactrum group</taxon>
        <taxon>Ochrobactrum</taxon>
    </lineage>
</organism>
<dbReference type="GO" id="GO:0005524">
    <property type="term" value="F:ATP binding"/>
    <property type="evidence" value="ECO:0007669"/>
    <property type="project" value="UniProtKB-KW"/>
</dbReference>
<evidence type="ECO:0000256" key="9">
    <source>
        <dbReference type="ARBA" id="ARBA00022840"/>
    </source>
</evidence>
<evidence type="ECO:0000256" key="3">
    <source>
        <dbReference type="ARBA" id="ARBA00005417"/>
    </source>
</evidence>
<evidence type="ECO:0000256" key="7">
    <source>
        <dbReference type="ARBA" id="ARBA00022737"/>
    </source>
</evidence>
<keyword evidence="8" id="KW-0547">Nucleotide-binding</keyword>
<sequence>MLLEAIDIKKSFGRVEALKGVSLRLRPSTVHAVLGENGAGKSTLMKIFSGVFKPSSGTLRIKGEDVSLAHAEQARVAGVSTIFQEFILLSNLSVAENLFLGREYRTRFGGLDRRKMEDESGRVLEGLGLSIDPAIVTSRLRVADQQMVEIAKGVMRDADIFVFDEPTAALGDREAEQLFGLVRTLKAKGKGILYISHRLPELFDLCDEVTVLKDGQFAGHFHVADTNPDQLISTMVGRDLGQLYPSRSEEASAHVSPALEFVDVATEGLPGPVDFSVGANEIIGLAGLEGQGQIEITRALFEGWPTTSGEIRLFGDAIRHSDPRGGIRAGVGLIPEDRKGDGIYPTLGVDRNIAASLLPGRGLFRLAPTPKDEILKQIGKLNIRLGSPSQPIGELSGGNQQKALLARWLLRGVKLLICEEPTRGVDIGAKSEIYALLRNLADRGVPVLVTSRELPELIGLCDRIIVVREGATVAEFDGKSVTEELIMQAAVGGRTQ</sequence>
<gene>
    <name evidence="13" type="ORF">WIX40_23290</name>
</gene>
<keyword evidence="11" id="KW-0472">Membrane</keyword>
<dbReference type="RefSeq" id="WP_339442523.1">
    <property type="nucleotide sequence ID" value="NZ_JBBHKQ010000003.1"/>
</dbReference>
<dbReference type="PANTHER" id="PTHR43790:SF9">
    <property type="entry name" value="GALACTOFURANOSE TRANSPORTER ATP-BINDING PROTEIN YTFR"/>
    <property type="match status" value="1"/>
</dbReference>
<keyword evidence="9 13" id="KW-0067">ATP-binding</keyword>
<name>A0ABD5K1X2_9HYPH</name>
<dbReference type="InterPro" id="IPR003593">
    <property type="entry name" value="AAA+_ATPase"/>
</dbReference>
<dbReference type="Proteomes" id="UP001362311">
    <property type="component" value="Unassembled WGS sequence"/>
</dbReference>
<evidence type="ECO:0000256" key="11">
    <source>
        <dbReference type="ARBA" id="ARBA00023136"/>
    </source>
</evidence>
<dbReference type="GO" id="GO:0005886">
    <property type="term" value="C:plasma membrane"/>
    <property type="evidence" value="ECO:0007669"/>
    <property type="project" value="UniProtKB-SubCell"/>
</dbReference>
<dbReference type="PANTHER" id="PTHR43790">
    <property type="entry name" value="CARBOHYDRATE TRANSPORT ATP-BINDING PROTEIN MG119-RELATED"/>
    <property type="match status" value="1"/>
</dbReference>
<evidence type="ECO:0000256" key="10">
    <source>
        <dbReference type="ARBA" id="ARBA00022967"/>
    </source>
</evidence>
<proteinExistence type="inferred from homology"/>
<dbReference type="InterPro" id="IPR050107">
    <property type="entry name" value="ABC_carbohydrate_import_ATPase"/>
</dbReference>
<accession>A0ABD5K1X2</accession>
<feature type="domain" description="ABC transporter" evidence="12">
    <location>
        <begin position="253"/>
        <end position="494"/>
    </location>
</feature>
<evidence type="ECO:0000256" key="4">
    <source>
        <dbReference type="ARBA" id="ARBA00022448"/>
    </source>
</evidence>
<evidence type="ECO:0000256" key="8">
    <source>
        <dbReference type="ARBA" id="ARBA00022741"/>
    </source>
</evidence>
<reference evidence="13 14" key="1">
    <citation type="submission" date="2024-03" db="EMBL/GenBank/DDBJ databases">
        <title>Reference genomes for the five species model microbial community.</title>
        <authorList>
            <person name="Padfield D."/>
        </authorList>
    </citation>
    <scope>NUCLEOTIDE SEQUENCE [LARGE SCALE GENOMIC DNA]</scope>
    <source>
        <strain evidence="13 14">AB1</strain>
    </source>
</reference>
<keyword evidence="6" id="KW-0762">Sugar transport</keyword>
<evidence type="ECO:0000256" key="1">
    <source>
        <dbReference type="ARBA" id="ARBA00004202"/>
    </source>
</evidence>
<evidence type="ECO:0000313" key="14">
    <source>
        <dbReference type="Proteomes" id="UP001362311"/>
    </source>
</evidence>
<dbReference type="Gene3D" id="3.40.50.300">
    <property type="entry name" value="P-loop containing nucleotide triphosphate hydrolases"/>
    <property type="match status" value="2"/>
</dbReference>
<dbReference type="SUPFAM" id="SSF52540">
    <property type="entry name" value="P-loop containing nucleoside triphosphate hydrolases"/>
    <property type="match status" value="2"/>
</dbReference>